<keyword evidence="1" id="KW-0378">Hydrolase</keyword>
<sequence length="357" mass="39750">MDLKIIHTADVHFDTPFSGLSETEKAAVRRQDLRTTFSTIISMAQNADMLFISGDLFDGRTVSRTTLDFLKREFFKIKHVKVFIAAGNHDCFHADSVYATFDFGENVHVFGTEPEVVETESADIYGISFQTANEFRELLPRFQVKNPAKMNLLVMHGNLMGEGYNPVQLSDIETCGMDYVALGHVHAASGLKVRGTCFYAYPGCPEGRGFDETGEKGVLALTVSKGHVTAEFVPVQQKMYVSTSVDVSKAECMEDIAKQLNGALKEPQNMYRFRLTGSSSFPIDTEVLKSGIDAFDVSVIDETVPAVDLEQLSREFSLKGLFTKFALEDRANMEAEAFELAFKTGFSILEKEERNEN</sequence>
<dbReference type="CDD" id="cd00840">
    <property type="entry name" value="MPP_Mre11_N"/>
    <property type="match status" value="1"/>
</dbReference>
<dbReference type="PANTHER" id="PTHR30337">
    <property type="entry name" value="COMPONENT OF ATP-DEPENDENT DSDNA EXONUCLEASE"/>
    <property type="match status" value="1"/>
</dbReference>
<evidence type="ECO:0000313" key="3">
    <source>
        <dbReference type="EMBL" id="MBC8541794.1"/>
    </source>
</evidence>
<evidence type="ECO:0000256" key="1">
    <source>
        <dbReference type="ARBA" id="ARBA00022801"/>
    </source>
</evidence>
<evidence type="ECO:0000259" key="2">
    <source>
        <dbReference type="Pfam" id="PF00149"/>
    </source>
</evidence>
<feature type="domain" description="Calcineurin-like phosphoesterase" evidence="2">
    <location>
        <begin position="3"/>
        <end position="186"/>
    </location>
</feature>
<evidence type="ECO:0000313" key="4">
    <source>
        <dbReference type="Proteomes" id="UP000611762"/>
    </source>
</evidence>
<dbReference type="PANTHER" id="PTHR30337:SF7">
    <property type="entry name" value="PHOSPHOESTERASE"/>
    <property type="match status" value="1"/>
</dbReference>
<dbReference type="InterPro" id="IPR050535">
    <property type="entry name" value="DNA_Repair-Maintenance_Comp"/>
</dbReference>
<gene>
    <name evidence="3" type="ORF">H8698_12470</name>
</gene>
<name>A0A926DQ57_9FIRM</name>
<dbReference type="EMBL" id="JACRSU010000006">
    <property type="protein sequence ID" value="MBC8541794.1"/>
    <property type="molecule type" value="Genomic_DNA"/>
</dbReference>
<dbReference type="SUPFAM" id="SSF56300">
    <property type="entry name" value="Metallo-dependent phosphatases"/>
    <property type="match status" value="1"/>
</dbReference>
<dbReference type="AlphaFoldDB" id="A0A926DQ57"/>
<organism evidence="3 4">
    <name type="scientific">Congzhengia minquanensis</name>
    <dbReference type="NCBI Taxonomy" id="2763657"/>
    <lineage>
        <taxon>Bacteria</taxon>
        <taxon>Bacillati</taxon>
        <taxon>Bacillota</taxon>
        <taxon>Clostridia</taxon>
        <taxon>Eubacteriales</taxon>
        <taxon>Oscillospiraceae</taxon>
        <taxon>Congzhengia</taxon>
    </lineage>
</organism>
<dbReference type="InterPro" id="IPR029052">
    <property type="entry name" value="Metallo-depent_PP-like"/>
</dbReference>
<reference evidence="3" key="1">
    <citation type="submission" date="2020-08" db="EMBL/GenBank/DDBJ databases">
        <title>Genome public.</title>
        <authorList>
            <person name="Liu C."/>
            <person name="Sun Q."/>
        </authorList>
    </citation>
    <scope>NUCLEOTIDE SEQUENCE</scope>
    <source>
        <strain evidence="3">H8</strain>
    </source>
</reference>
<protein>
    <submittedName>
        <fullName evidence="3">Metallophosphoesterase</fullName>
    </submittedName>
</protein>
<dbReference type="InterPro" id="IPR004843">
    <property type="entry name" value="Calcineurin-like_PHP"/>
</dbReference>
<comment type="caution">
    <text evidence="3">The sequence shown here is derived from an EMBL/GenBank/DDBJ whole genome shotgun (WGS) entry which is preliminary data.</text>
</comment>
<proteinExistence type="predicted"/>
<dbReference type="GO" id="GO:0016787">
    <property type="term" value="F:hydrolase activity"/>
    <property type="evidence" value="ECO:0007669"/>
    <property type="project" value="UniProtKB-KW"/>
</dbReference>
<dbReference type="RefSeq" id="WP_249313788.1">
    <property type="nucleotide sequence ID" value="NZ_JACRSU010000006.1"/>
</dbReference>
<accession>A0A926DQ57</accession>
<dbReference type="Proteomes" id="UP000611762">
    <property type="component" value="Unassembled WGS sequence"/>
</dbReference>
<dbReference type="InterPro" id="IPR041796">
    <property type="entry name" value="Mre11_N"/>
</dbReference>
<dbReference type="Gene3D" id="3.60.21.10">
    <property type="match status" value="1"/>
</dbReference>
<keyword evidence="4" id="KW-1185">Reference proteome</keyword>
<dbReference type="Pfam" id="PF00149">
    <property type="entry name" value="Metallophos"/>
    <property type="match status" value="1"/>
</dbReference>